<dbReference type="Proteomes" id="UP000004095">
    <property type="component" value="Unassembled WGS sequence"/>
</dbReference>
<keyword evidence="1 2" id="KW-0597">Phosphoprotein</keyword>
<feature type="modified residue" description="4-aspartylphosphate" evidence="2">
    <location>
        <position position="62"/>
    </location>
</feature>
<dbReference type="RefSeq" id="WP_002699996.1">
    <property type="nucleotide sequence ID" value="NZ_AAWS01000025.1"/>
</dbReference>
<dbReference type="OrthoDB" id="1524091at2"/>
<dbReference type="PANTHER" id="PTHR44591:SF3">
    <property type="entry name" value="RESPONSE REGULATORY DOMAIN-CONTAINING PROTEIN"/>
    <property type="match status" value="1"/>
</dbReference>
<dbReference type="SMART" id="SM00448">
    <property type="entry name" value="REC"/>
    <property type="match status" value="1"/>
</dbReference>
<name>A1ZQY9_MICM2</name>
<evidence type="ECO:0000313" key="4">
    <source>
        <dbReference type="EMBL" id="EAY27294.1"/>
    </source>
</evidence>
<dbReference type="SUPFAM" id="SSF52172">
    <property type="entry name" value="CheY-like"/>
    <property type="match status" value="1"/>
</dbReference>
<dbReference type="AlphaFoldDB" id="A1ZQY9"/>
<proteinExistence type="predicted"/>
<dbReference type="eggNOG" id="COG2197">
    <property type="taxonomic scope" value="Bacteria"/>
</dbReference>
<dbReference type="PROSITE" id="PS50110">
    <property type="entry name" value="RESPONSE_REGULATORY"/>
    <property type="match status" value="1"/>
</dbReference>
<comment type="caution">
    <text evidence="4">The sequence shown here is derived from an EMBL/GenBank/DDBJ whole genome shotgun (WGS) entry which is preliminary data.</text>
</comment>
<protein>
    <submittedName>
        <fullName evidence="4">Response regulator receiver domain protein, putative</fullName>
    </submittedName>
</protein>
<keyword evidence="5" id="KW-1185">Reference proteome</keyword>
<reference evidence="4 5" key="1">
    <citation type="submission" date="2007-01" db="EMBL/GenBank/DDBJ databases">
        <authorList>
            <person name="Haygood M."/>
            <person name="Podell S."/>
            <person name="Anderson C."/>
            <person name="Hopkinson B."/>
            <person name="Roe K."/>
            <person name="Barbeau K."/>
            <person name="Gaasterland T."/>
            <person name="Ferriera S."/>
            <person name="Johnson J."/>
            <person name="Kravitz S."/>
            <person name="Beeson K."/>
            <person name="Sutton G."/>
            <person name="Rogers Y.-H."/>
            <person name="Friedman R."/>
            <person name="Frazier M."/>
            <person name="Venter J.C."/>
        </authorList>
    </citation>
    <scope>NUCLEOTIDE SEQUENCE [LARGE SCALE GENOMIC DNA]</scope>
    <source>
        <strain evidence="4 5">ATCC 23134</strain>
    </source>
</reference>
<dbReference type="InterPro" id="IPR050595">
    <property type="entry name" value="Bact_response_regulator"/>
</dbReference>
<evidence type="ECO:0000256" key="1">
    <source>
        <dbReference type="ARBA" id="ARBA00022553"/>
    </source>
</evidence>
<dbReference type="GO" id="GO:0000160">
    <property type="term" value="P:phosphorelay signal transduction system"/>
    <property type="evidence" value="ECO:0007669"/>
    <property type="project" value="InterPro"/>
</dbReference>
<dbReference type="InterPro" id="IPR011006">
    <property type="entry name" value="CheY-like_superfamily"/>
</dbReference>
<feature type="domain" description="Response regulatory" evidence="3">
    <location>
        <begin position="6"/>
        <end position="127"/>
    </location>
</feature>
<dbReference type="PANTHER" id="PTHR44591">
    <property type="entry name" value="STRESS RESPONSE REGULATOR PROTEIN 1"/>
    <property type="match status" value="1"/>
</dbReference>
<accession>A1ZQY9</accession>
<dbReference type="Pfam" id="PF00072">
    <property type="entry name" value="Response_reg"/>
    <property type="match status" value="1"/>
</dbReference>
<evidence type="ECO:0000259" key="3">
    <source>
        <dbReference type="PROSITE" id="PS50110"/>
    </source>
</evidence>
<gene>
    <name evidence="4" type="ORF">M23134_06604</name>
</gene>
<dbReference type="InterPro" id="IPR001789">
    <property type="entry name" value="Sig_transdc_resp-reg_receiver"/>
</dbReference>
<sequence length="127" mass="14331">MTDYHHILIIDDDKTFIKVNHKIFSTITGCNNVNFKMSGTTALEFLAEMDKAAQFPDLITLDWRMSLGNGADFLKAYEQKYYANHPNTKILIITEASQEVAPSHQSLDFVSGVLAKPLRANQLKEVL</sequence>
<evidence type="ECO:0000313" key="5">
    <source>
        <dbReference type="Proteomes" id="UP000004095"/>
    </source>
</evidence>
<dbReference type="EMBL" id="AAWS01000025">
    <property type="protein sequence ID" value="EAY27294.1"/>
    <property type="molecule type" value="Genomic_DNA"/>
</dbReference>
<evidence type="ECO:0000256" key="2">
    <source>
        <dbReference type="PROSITE-ProRule" id="PRU00169"/>
    </source>
</evidence>
<dbReference type="Gene3D" id="3.40.50.2300">
    <property type="match status" value="1"/>
</dbReference>
<organism evidence="4 5">
    <name type="scientific">Microscilla marina ATCC 23134</name>
    <dbReference type="NCBI Taxonomy" id="313606"/>
    <lineage>
        <taxon>Bacteria</taxon>
        <taxon>Pseudomonadati</taxon>
        <taxon>Bacteroidota</taxon>
        <taxon>Cytophagia</taxon>
        <taxon>Cytophagales</taxon>
        <taxon>Microscillaceae</taxon>
        <taxon>Microscilla</taxon>
    </lineage>
</organism>